<accession>A0A820N293</accession>
<protein>
    <submittedName>
        <fullName evidence="1">Uncharacterized protein</fullName>
    </submittedName>
</protein>
<feature type="non-terminal residue" evidence="1">
    <location>
        <position position="204"/>
    </location>
</feature>
<feature type="non-terminal residue" evidence="1">
    <location>
        <position position="1"/>
    </location>
</feature>
<sequence>VIEDQRNTLMNELKEVFTIPKEELDRKSPPNHTVGSLVSMFETTTPANKLHINIPNNKTTIKSITNDSKVSNSSNKENEKIPSSINDDVIEQYVNEVVSNIVDNAILTAAIETTNYSNEQQQQQQQLQRRFSFYSNGGGHGKSLLFQSNTFVPTIDIIKHDTDENFRGISSEFFSSEIIPSSFSNYPLVESQASNVLINDTVIP</sequence>
<proteinExistence type="predicted"/>
<evidence type="ECO:0000313" key="2">
    <source>
        <dbReference type="Proteomes" id="UP000663868"/>
    </source>
</evidence>
<reference evidence="1" key="1">
    <citation type="submission" date="2021-02" db="EMBL/GenBank/DDBJ databases">
        <authorList>
            <person name="Nowell W R."/>
        </authorList>
    </citation>
    <scope>NUCLEOTIDE SEQUENCE</scope>
</reference>
<gene>
    <name evidence="1" type="ORF">KXQ929_LOCUS49906</name>
</gene>
<dbReference type="AlphaFoldDB" id="A0A820N293"/>
<comment type="caution">
    <text evidence="1">The sequence shown here is derived from an EMBL/GenBank/DDBJ whole genome shotgun (WGS) entry which is preliminary data.</text>
</comment>
<name>A0A820N293_9BILA</name>
<dbReference type="EMBL" id="CAJOBB010021971">
    <property type="protein sequence ID" value="CAF4380886.1"/>
    <property type="molecule type" value="Genomic_DNA"/>
</dbReference>
<organism evidence="1 2">
    <name type="scientific">Adineta steineri</name>
    <dbReference type="NCBI Taxonomy" id="433720"/>
    <lineage>
        <taxon>Eukaryota</taxon>
        <taxon>Metazoa</taxon>
        <taxon>Spiralia</taxon>
        <taxon>Gnathifera</taxon>
        <taxon>Rotifera</taxon>
        <taxon>Eurotatoria</taxon>
        <taxon>Bdelloidea</taxon>
        <taxon>Adinetida</taxon>
        <taxon>Adinetidae</taxon>
        <taxon>Adineta</taxon>
    </lineage>
</organism>
<dbReference type="Proteomes" id="UP000663868">
    <property type="component" value="Unassembled WGS sequence"/>
</dbReference>
<evidence type="ECO:0000313" key="1">
    <source>
        <dbReference type="EMBL" id="CAF4380886.1"/>
    </source>
</evidence>